<dbReference type="EMBL" id="CAJVAS010000021">
    <property type="protein sequence ID" value="CAG7640416.1"/>
    <property type="molecule type" value="Genomic_DNA"/>
</dbReference>
<dbReference type="InterPro" id="IPR000914">
    <property type="entry name" value="SBP_5_dom"/>
</dbReference>
<sequence>MFGSSKRLSTCSKWLPILLSATLLLSACSEKPSPGTAAGNGKAAEAGAKTIRFSSANDIGPLNPHMYAPNQMFAQNMVYESLVKYVDGKVVPHLAEKWEVSGDGKTYTFFLRKDVKFSDGTSFNADNVVKNVKAVLANKQRHSWLELVNQLKDAVKVDEYTVRIVLANPYYPMLQELALIRPIRFLGDAGFPASGNTSEGIKAPIGTGPWVLTDYKSNEYAEFSRNPNYWGEKPKADKIRVAVIPDGESRVLAFEKKDIDVIYGDGSISLDSFKYLKESGKYETAISEPLFTKSIALNTNKGPLKDINVRKAIEHAFNKKAVINNVFYGTDKLADTLFPPSFPYSNVKLTPYAYDVSKAEKLLNDAGWVLPVKKEFREKDGVPLELELSFDSANNVHKAIAEVLQGDLRKIGINVKLIGEESQLFGQRQTNGNFHMIFSDTFGIPYDPHAMVSSMRVPSHADYQAQAGLPMKKELDQKIEAALLSTDEKTRQELYNYILTTLHDQAVYLPISYGTNLTVYQKNIKGVKFGQMNSEIPFEKMDKE</sequence>
<evidence type="ECO:0000313" key="7">
    <source>
        <dbReference type="Proteomes" id="UP000693672"/>
    </source>
</evidence>
<dbReference type="PANTHER" id="PTHR30290:SF37">
    <property type="entry name" value="NICKEL-BINDING PERIPLASMIC PROTEIN"/>
    <property type="match status" value="1"/>
</dbReference>
<dbReference type="GO" id="GO:0020037">
    <property type="term" value="F:heme binding"/>
    <property type="evidence" value="ECO:0007669"/>
    <property type="project" value="InterPro"/>
</dbReference>
<dbReference type="GO" id="GO:0015833">
    <property type="term" value="P:peptide transport"/>
    <property type="evidence" value="ECO:0007669"/>
    <property type="project" value="TreeGrafter"/>
</dbReference>
<dbReference type="InterPro" id="IPR011980">
    <property type="entry name" value="CntA-like"/>
</dbReference>
<evidence type="ECO:0000256" key="2">
    <source>
        <dbReference type="ARBA" id="ARBA00005695"/>
    </source>
</evidence>
<feature type="signal peptide" evidence="4">
    <location>
        <begin position="1"/>
        <end position="26"/>
    </location>
</feature>
<evidence type="ECO:0000256" key="1">
    <source>
        <dbReference type="ARBA" id="ARBA00004193"/>
    </source>
</evidence>
<feature type="chain" id="PRO_5038600046" evidence="4">
    <location>
        <begin position="27"/>
        <end position="544"/>
    </location>
</feature>
<dbReference type="GO" id="GO:0016151">
    <property type="term" value="F:nickel cation binding"/>
    <property type="evidence" value="ECO:0007669"/>
    <property type="project" value="InterPro"/>
</dbReference>
<dbReference type="GO" id="GO:0030288">
    <property type="term" value="C:outer membrane-bounded periplasmic space"/>
    <property type="evidence" value="ECO:0007669"/>
    <property type="project" value="TreeGrafter"/>
</dbReference>
<gene>
    <name evidence="6" type="primary">nikA_2</name>
    <name evidence="6" type="ORF">PAESOLCIP111_04133</name>
</gene>
<dbReference type="AlphaFoldDB" id="A0A916NKC7"/>
<dbReference type="PROSITE" id="PS01040">
    <property type="entry name" value="SBP_BACTERIAL_5"/>
    <property type="match status" value="1"/>
</dbReference>
<dbReference type="InterPro" id="IPR039424">
    <property type="entry name" value="SBP_5"/>
</dbReference>
<dbReference type="Pfam" id="PF00496">
    <property type="entry name" value="SBP_bac_5"/>
    <property type="match status" value="1"/>
</dbReference>
<reference evidence="6" key="1">
    <citation type="submission" date="2021-06" db="EMBL/GenBank/DDBJ databases">
        <authorList>
            <person name="Criscuolo A."/>
        </authorList>
    </citation>
    <scope>NUCLEOTIDE SEQUENCE</scope>
    <source>
        <strain evidence="6">CIP111600</strain>
    </source>
</reference>
<dbReference type="PIRSF" id="PIRSF002741">
    <property type="entry name" value="MppA"/>
    <property type="match status" value="1"/>
</dbReference>
<dbReference type="RefSeq" id="WP_218093862.1">
    <property type="nucleotide sequence ID" value="NZ_CAJVAS010000021.1"/>
</dbReference>
<accession>A0A916NKC7</accession>
<evidence type="ECO:0000256" key="4">
    <source>
        <dbReference type="SAM" id="SignalP"/>
    </source>
</evidence>
<dbReference type="GO" id="GO:1904680">
    <property type="term" value="F:peptide transmembrane transporter activity"/>
    <property type="evidence" value="ECO:0007669"/>
    <property type="project" value="TreeGrafter"/>
</dbReference>
<evidence type="ECO:0000313" key="6">
    <source>
        <dbReference type="EMBL" id="CAG7640416.1"/>
    </source>
</evidence>
<comment type="subcellular location">
    <subcellularLocation>
        <location evidence="1">Cell membrane</location>
        <topology evidence="1">Lipid-anchor</topology>
    </subcellularLocation>
</comment>
<dbReference type="GO" id="GO:0015675">
    <property type="term" value="P:nickel cation transport"/>
    <property type="evidence" value="ECO:0007669"/>
    <property type="project" value="InterPro"/>
</dbReference>
<protein>
    <submittedName>
        <fullName evidence="6">Nickel-binding periplasmic protein</fullName>
    </submittedName>
</protein>
<dbReference type="GO" id="GO:0005886">
    <property type="term" value="C:plasma membrane"/>
    <property type="evidence" value="ECO:0007669"/>
    <property type="project" value="UniProtKB-SubCell"/>
</dbReference>
<evidence type="ECO:0000256" key="3">
    <source>
        <dbReference type="ARBA" id="ARBA00022729"/>
    </source>
</evidence>
<dbReference type="NCBIfam" id="TIGR02294">
    <property type="entry name" value="nickel_nikA"/>
    <property type="match status" value="1"/>
</dbReference>
<dbReference type="InterPro" id="IPR023765">
    <property type="entry name" value="SBP_5_CS"/>
</dbReference>
<evidence type="ECO:0000259" key="5">
    <source>
        <dbReference type="Pfam" id="PF00496"/>
    </source>
</evidence>
<dbReference type="CDD" id="cd08489">
    <property type="entry name" value="PBP2_NikA"/>
    <property type="match status" value="1"/>
</dbReference>
<feature type="domain" description="Solute-binding protein family 5" evidence="5">
    <location>
        <begin position="89"/>
        <end position="459"/>
    </location>
</feature>
<name>A0A916NKC7_9BACL</name>
<keyword evidence="3 4" id="KW-0732">Signal</keyword>
<comment type="caution">
    <text evidence="6">The sequence shown here is derived from an EMBL/GenBank/DDBJ whole genome shotgun (WGS) entry which is preliminary data.</text>
</comment>
<proteinExistence type="inferred from homology"/>
<dbReference type="Proteomes" id="UP000693672">
    <property type="component" value="Unassembled WGS sequence"/>
</dbReference>
<organism evidence="6 7">
    <name type="scientific">Paenibacillus solanacearum</name>
    <dbReference type="NCBI Taxonomy" id="2048548"/>
    <lineage>
        <taxon>Bacteria</taxon>
        <taxon>Bacillati</taxon>
        <taxon>Bacillota</taxon>
        <taxon>Bacilli</taxon>
        <taxon>Bacillales</taxon>
        <taxon>Paenibacillaceae</taxon>
        <taxon>Paenibacillus</taxon>
    </lineage>
</organism>
<keyword evidence="7" id="KW-1185">Reference proteome</keyword>
<dbReference type="PROSITE" id="PS51257">
    <property type="entry name" value="PROKAR_LIPOPROTEIN"/>
    <property type="match status" value="1"/>
</dbReference>
<comment type="similarity">
    <text evidence="2">Belongs to the bacterial solute-binding protein 5 family.</text>
</comment>
<dbReference type="PANTHER" id="PTHR30290">
    <property type="entry name" value="PERIPLASMIC BINDING COMPONENT OF ABC TRANSPORTER"/>
    <property type="match status" value="1"/>
</dbReference>
<dbReference type="InterPro" id="IPR030678">
    <property type="entry name" value="Peptide/Ni-bd"/>
</dbReference>